<dbReference type="EMBL" id="BK059085">
    <property type="protein sequence ID" value="DAE28380.1"/>
    <property type="molecule type" value="Genomic_DNA"/>
</dbReference>
<reference evidence="1" key="1">
    <citation type="journal article" date="2021" name="Proc. Natl. Acad. Sci. U.S.A.">
        <title>A Catalog of Tens of Thousands of Viruses from Human Metagenomes Reveals Hidden Associations with Chronic Diseases.</title>
        <authorList>
            <person name="Tisza M.J."/>
            <person name="Buck C.B."/>
        </authorList>
    </citation>
    <scope>NUCLEOTIDE SEQUENCE</scope>
    <source>
        <strain evidence="1">CtLl75</strain>
    </source>
</reference>
<name>A0A8S5RBN4_9VIRU</name>
<proteinExistence type="predicted"/>
<sequence length="32" mass="3623">MSNILKSSSLSGVFVFSFFPWLGKRDLEFLIG</sequence>
<protein>
    <submittedName>
        <fullName evidence="1">Uncharacterized protein</fullName>
    </submittedName>
</protein>
<evidence type="ECO:0000313" key="1">
    <source>
        <dbReference type="EMBL" id="DAE28380.1"/>
    </source>
</evidence>
<accession>A0A8S5RBN4</accession>
<organism evidence="1">
    <name type="scientific">virus sp. ctLl75</name>
    <dbReference type="NCBI Taxonomy" id="2828249"/>
    <lineage>
        <taxon>Viruses</taxon>
    </lineage>
</organism>